<proteinExistence type="inferred from homology"/>
<gene>
    <name evidence="4" type="ORF">SAMN05444392_103117</name>
</gene>
<organism evidence="4 5">
    <name type="scientific">Seinonella peptonophila</name>
    <dbReference type="NCBI Taxonomy" id="112248"/>
    <lineage>
        <taxon>Bacteria</taxon>
        <taxon>Bacillati</taxon>
        <taxon>Bacillota</taxon>
        <taxon>Bacilli</taxon>
        <taxon>Bacillales</taxon>
        <taxon>Thermoactinomycetaceae</taxon>
        <taxon>Seinonella</taxon>
    </lineage>
</organism>
<dbReference type="Gene3D" id="2.60.20.10">
    <property type="entry name" value="Crystallins"/>
    <property type="match status" value="2"/>
</dbReference>
<evidence type="ECO:0000313" key="5">
    <source>
        <dbReference type="Proteomes" id="UP000184476"/>
    </source>
</evidence>
<dbReference type="InterPro" id="IPR001064">
    <property type="entry name" value="Beta/gamma_crystallin"/>
</dbReference>
<dbReference type="InterPro" id="IPR011024">
    <property type="entry name" value="G_crystallin-like"/>
</dbReference>
<keyword evidence="5" id="KW-1185">Reference proteome</keyword>
<name>A0A1M4WA61_9BACL</name>
<dbReference type="AlphaFoldDB" id="A0A1M4WA61"/>
<keyword evidence="2" id="KW-0677">Repeat</keyword>
<reference evidence="4 5" key="1">
    <citation type="submission" date="2016-11" db="EMBL/GenBank/DDBJ databases">
        <authorList>
            <person name="Jaros S."/>
            <person name="Januszkiewicz K."/>
            <person name="Wedrychowicz H."/>
        </authorList>
    </citation>
    <scope>NUCLEOTIDE SEQUENCE [LARGE SCALE GENOMIC DNA]</scope>
    <source>
        <strain evidence="4 5">DSM 44666</strain>
    </source>
</reference>
<evidence type="ECO:0000259" key="3">
    <source>
        <dbReference type="PROSITE" id="PS50915"/>
    </source>
</evidence>
<dbReference type="Proteomes" id="UP000184476">
    <property type="component" value="Unassembled WGS sequence"/>
</dbReference>
<evidence type="ECO:0000256" key="1">
    <source>
        <dbReference type="ARBA" id="ARBA00009646"/>
    </source>
</evidence>
<evidence type="ECO:0000256" key="2">
    <source>
        <dbReference type="ARBA" id="ARBA00022737"/>
    </source>
</evidence>
<evidence type="ECO:0000313" key="4">
    <source>
        <dbReference type="EMBL" id="SHE78055.1"/>
    </source>
</evidence>
<accession>A0A1M4WA61</accession>
<dbReference type="STRING" id="112248.SAMN05444392_103117"/>
<comment type="similarity">
    <text evidence="1">Belongs to the beta/gamma-crystallin family.</text>
</comment>
<feature type="domain" description="Beta/gamma crystallin 'Greek key'" evidence="3">
    <location>
        <begin position="86"/>
        <end position="128"/>
    </location>
</feature>
<dbReference type="RefSeq" id="WP_139279021.1">
    <property type="nucleotide sequence ID" value="NZ_FQVL01000003.1"/>
</dbReference>
<dbReference type="PROSITE" id="PS50915">
    <property type="entry name" value="CRYSTALLIN_BETA_GAMMA"/>
    <property type="match status" value="1"/>
</dbReference>
<dbReference type="PROSITE" id="PS51257">
    <property type="entry name" value="PROKAR_LIPOPROTEIN"/>
    <property type="match status" value="1"/>
</dbReference>
<dbReference type="SMART" id="SM00247">
    <property type="entry name" value="XTALbg"/>
    <property type="match status" value="1"/>
</dbReference>
<dbReference type="Pfam" id="PF00030">
    <property type="entry name" value="Crystall"/>
    <property type="match status" value="1"/>
</dbReference>
<protein>
    <submittedName>
        <fullName evidence="4">Beta/Gamma crystallin</fullName>
    </submittedName>
</protein>
<dbReference type="EMBL" id="FQVL01000003">
    <property type="protein sequence ID" value="SHE78055.1"/>
    <property type="molecule type" value="Genomic_DNA"/>
</dbReference>
<dbReference type="OrthoDB" id="787205at2"/>
<sequence length="128" mass="14320">MKRFRYLSFIVILLIGIVGSACSSKESPTVSKLKKQTIKNSSAHCVTLYENPNFTGKTMKFCQDTVYIGDEMNDLTSAAKADCGVKKFTLFEHRDYEGKSITLSGCSQVIFTDDDPFNELISSVKIQR</sequence>
<dbReference type="SUPFAM" id="SSF49695">
    <property type="entry name" value="gamma-Crystallin-like"/>
    <property type="match status" value="1"/>
</dbReference>